<evidence type="ECO:0000313" key="2">
    <source>
        <dbReference type="Proteomes" id="UP001172457"/>
    </source>
</evidence>
<accession>A0AA38U5V8</accession>
<dbReference type="AlphaFoldDB" id="A0AA38U5V8"/>
<sequence length="87" mass="9571">MWCEEEIKVASGCAGRFEQALIQIPAGWLVAGLGYRVKLEDLSQVSIGHEISTVIQNGVPSAQEKSSSDHAWGYMIDANCCFWVLKL</sequence>
<protein>
    <submittedName>
        <fullName evidence="1">Uncharacterized protein</fullName>
    </submittedName>
</protein>
<proteinExistence type="predicted"/>
<organism evidence="1 2">
    <name type="scientific">Centaurea solstitialis</name>
    <name type="common">yellow star-thistle</name>
    <dbReference type="NCBI Taxonomy" id="347529"/>
    <lineage>
        <taxon>Eukaryota</taxon>
        <taxon>Viridiplantae</taxon>
        <taxon>Streptophyta</taxon>
        <taxon>Embryophyta</taxon>
        <taxon>Tracheophyta</taxon>
        <taxon>Spermatophyta</taxon>
        <taxon>Magnoliopsida</taxon>
        <taxon>eudicotyledons</taxon>
        <taxon>Gunneridae</taxon>
        <taxon>Pentapetalae</taxon>
        <taxon>asterids</taxon>
        <taxon>campanulids</taxon>
        <taxon>Asterales</taxon>
        <taxon>Asteraceae</taxon>
        <taxon>Carduoideae</taxon>
        <taxon>Cardueae</taxon>
        <taxon>Centaureinae</taxon>
        <taxon>Centaurea</taxon>
    </lineage>
</organism>
<dbReference type="EMBL" id="JARYMX010000001">
    <property type="protein sequence ID" value="KAJ9567761.1"/>
    <property type="molecule type" value="Genomic_DNA"/>
</dbReference>
<reference evidence="1" key="1">
    <citation type="submission" date="2023-03" db="EMBL/GenBank/DDBJ databases">
        <title>Chromosome-scale reference genome and RAD-based genetic map of yellow starthistle (Centaurea solstitialis) reveal putative structural variation and QTLs associated with invader traits.</title>
        <authorList>
            <person name="Reatini B."/>
            <person name="Cang F.A."/>
            <person name="Jiang Q."/>
            <person name="Mckibben M.T.W."/>
            <person name="Barker M.S."/>
            <person name="Rieseberg L.H."/>
            <person name="Dlugosch K.M."/>
        </authorList>
    </citation>
    <scope>NUCLEOTIDE SEQUENCE</scope>
    <source>
        <strain evidence="1">CAN-66</strain>
        <tissue evidence="1">Leaf</tissue>
    </source>
</reference>
<comment type="caution">
    <text evidence="1">The sequence shown here is derived from an EMBL/GenBank/DDBJ whole genome shotgun (WGS) entry which is preliminary data.</text>
</comment>
<dbReference type="Proteomes" id="UP001172457">
    <property type="component" value="Chromosome 1"/>
</dbReference>
<name>A0AA38U5V8_9ASTR</name>
<keyword evidence="2" id="KW-1185">Reference proteome</keyword>
<evidence type="ECO:0000313" key="1">
    <source>
        <dbReference type="EMBL" id="KAJ9567761.1"/>
    </source>
</evidence>
<gene>
    <name evidence="1" type="ORF">OSB04_003727</name>
</gene>